<organism evidence="1 2">
    <name type="scientific">Caerostris darwini</name>
    <dbReference type="NCBI Taxonomy" id="1538125"/>
    <lineage>
        <taxon>Eukaryota</taxon>
        <taxon>Metazoa</taxon>
        <taxon>Ecdysozoa</taxon>
        <taxon>Arthropoda</taxon>
        <taxon>Chelicerata</taxon>
        <taxon>Arachnida</taxon>
        <taxon>Araneae</taxon>
        <taxon>Araneomorphae</taxon>
        <taxon>Entelegynae</taxon>
        <taxon>Araneoidea</taxon>
        <taxon>Araneidae</taxon>
        <taxon>Caerostris</taxon>
    </lineage>
</organism>
<sequence>MRSARRGLNDPCSPLLPLTLYLLSRVKYTDRFLNSSLLISQQCVKNEALTFSHQVHGSGSSLAYLQHLRGTPSQPPRYCNCAICAHDTAFVGRPLLNGESVWLRKITDKSQGLPAA</sequence>
<keyword evidence="2" id="KW-1185">Reference proteome</keyword>
<accession>A0AAV4QGH2</accession>
<dbReference type="EMBL" id="BPLQ01004332">
    <property type="protein sequence ID" value="GIY07347.1"/>
    <property type="molecule type" value="Genomic_DNA"/>
</dbReference>
<evidence type="ECO:0000313" key="2">
    <source>
        <dbReference type="Proteomes" id="UP001054837"/>
    </source>
</evidence>
<dbReference type="AlphaFoldDB" id="A0AAV4QGH2"/>
<evidence type="ECO:0000313" key="1">
    <source>
        <dbReference type="EMBL" id="GIY07347.1"/>
    </source>
</evidence>
<name>A0AAV4QGH2_9ARAC</name>
<gene>
    <name evidence="1" type="ORF">CDAR_493401</name>
</gene>
<comment type="caution">
    <text evidence="1">The sequence shown here is derived from an EMBL/GenBank/DDBJ whole genome shotgun (WGS) entry which is preliminary data.</text>
</comment>
<proteinExistence type="predicted"/>
<dbReference type="Proteomes" id="UP001054837">
    <property type="component" value="Unassembled WGS sequence"/>
</dbReference>
<protein>
    <submittedName>
        <fullName evidence="1">Uncharacterized protein</fullName>
    </submittedName>
</protein>
<reference evidence="1 2" key="1">
    <citation type="submission" date="2021-06" db="EMBL/GenBank/DDBJ databases">
        <title>Caerostris darwini draft genome.</title>
        <authorList>
            <person name="Kono N."/>
            <person name="Arakawa K."/>
        </authorList>
    </citation>
    <scope>NUCLEOTIDE SEQUENCE [LARGE SCALE GENOMIC DNA]</scope>
</reference>